<feature type="compositionally biased region" description="Polar residues" evidence="1">
    <location>
        <begin position="65"/>
        <end position="77"/>
    </location>
</feature>
<dbReference type="OrthoDB" id="3798321at2759"/>
<feature type="region of interest" description="Disordered" evidence="1">
    <location>
        <begin position="65"/>
        <end position="128"/>
    </location>
</feature>
<feature type="compositionally biased region" description="Low complexity" evidence="1">
    <location>
        <begin position="262"/>
        <end position="276"/>
    </location>
</feature>
<feature type="compositionally biased region" description="Basic and acidic residues" evidence="1">
    <location>
        <begin position="194"/>
        <end position="207"/>
    </location>
</feature>
<name>A0A163DGQ4_DIDRA</name>
<dbReference type="Proteomes" id="UP000076837">
    <property type="component" value="Unassembled WGS sequence"/>
</dbReference>
<proteinExistence type="predicted"/>
<organism evidence="2 3">
    <name type="scientific">Didymella rabiei</name>
    <name type="common">Chickpea ascochyta blight fungus</name>
    <name type="synonym">Mycosphaerella rabiei</name>
    <dbReference type="NCBI Taxonomy" id="5454"/>
    <lineage>
        <taxon>Eukaryota</taxon>
        <taxon>Fungi</taxon>
        <taxon>Dikarya</taxon>
        <taxon>Ascomycota</taxon>
        <taxon>Pezizomycotina</taxon>
        <taxon>Dothideomycetes</taxon>
        <taxon>Pleosporomycetidae</taxon>
        <taxon>Pleosporales</taxon>
        <taxon>Pleosporineae</taxon>
        <taxon>Didymellaceae</taxon>
        <taxon>Ascochyta</taxon>
    </lineage>
</organism>
<dbReference type="EMBL" id="JYNV01000200">
    <property type="protein sequence ID" value="KZM23143.1"/>
    <property type="molecule type" value="Genomic_DNA"/>
</dbReference>
<feature type="compositionally biased region" description="Polar residues" evidence="1">
    <location>
        <begin position="232"/>
        <end position="261"/>
    </location>
</feature>
<comment type="caution">
    <text evidence="2">The sequence shown here is derived from an EMBL/GenBank/DDBJ whole genome shotgun (WGS) entry which is preliminary data.</text>
</comment>
<feature type="region of interest" description="Disordered" evidence="1">
    <location>
        <begin position="189"/>
        <end position="279"/>
    </location>
</feature>
<evidence type="ECO:0000313" key="3">
    <source>
        <dbReference type="Proteomes" id="UP000076837"/>
    </source>
</evidence>
<evidence type="ECO:0000313" key="2">
    <source>
        <dbReference type="EMBL" id="KZM23143.1"/>
    </source>
</evidence>
<accession>A0A163DGQ4</accession>
<keyword evidence="3" id="KW-1185">Reference proteome</keyword>
<evidence type="ECO:0000256" key="1">
    <source>
        <dbReference type="SAM" id="MobiDB-lite"/>
    </source>
</evidence>
<sequence>MSLFIPIPTTALWRLCRPPTPRRATYPLPADYDAPPVPPLSFWIPETPSPLPTCSAVTTSPISSTPALSSCYSQPNDPTRPPHLDRSAGPPGPRSLLLPTVSPYLPAPPRSPISPTSPQSPHNPFLSPPVPHWNETALITLASPLLPASPLSIFDRAISPTSPTFLLSRAPSSPATPNWAEYTFLRTATPSLADGEREESRSEEKQGGDACADLSPTFLWPRPAPSLPRTIHTISPSSIEVGNEQSLQRSYSTTTTPPFLNSSAETSPSAPSTTPSQERKKLKVAFYHVLAARRAAAMQTLAAPTRASPLPKRPLAKLREKLAPDARVESRQCEPDRLRRISGWRGWISRA</sequence>
<dbReference type="AlphaFoldDB" id="A0A163DGQ4"/>
<gene>
    <name evidence="2" type="ORF">ST47_g5624</name>
</gene>
<reference evidence="2 3" key="1">
    <citation type="journal article" date="2016" name="Sci. Rep.">
        <title>Draft genome sequencing and secretome analysis of fungal phytopathogen Ascochyta rabiei provides insight into the necrotrophic effector repertoire.</title>
        <authorList>
            <person name="Verma S."/>
            <person name="Gazara R.K."/>
            <person name="Nizam S."/>
            <person name="Parween S."/>
            <person name="Chattopadhyay D."/>
            <person name="Verma P.K."/>
        </authorList>
    </citation>
    <scope>NUCLEOTIDE SEQUENCE [LARGE SCALE GENOMIC DNA]</scope>
    <source>
        <strain evidence="2 3">ArDII</strain>
    </source>
</reference>
<feature type="compositionally biased region" description="Polar residues" evidence="1">
    <location>
        <begin position="113"/>
        <end position="122"/>
    </location>
</feature>
<protein>
    <submittedName>
        <fullName evidence="2">Uncharacterized protein</fullName>
    </submittedName>
</protein>